<comment type="function">
    <text evidence="12">Acts as a GTPase-activating protein (GAP) for tubulin in concert with tubulin-specific chaperone C, but does not enhance tubulin heterodimerization.</text>
</comment>
<dbReference type="GO" id="GO:1990075">
    <property type="term" value="C:periciliary membrane compartment"/>
    <property type="evidence" value="ECO:0007669"/>
    <property type="project" value="TreeGrafter"/>
</dbReference>
<dbReference type="GO" id="GO:0006892">
    <property type="term" value="P:post-Golgi vesicle-mediated transport"/>
    <property type="evidence" value="ECO:0007669"/>
    <property type="project" value="TreeGrafter"/>
</dbReference>
<evidence type="ECO:0000256" key="4">
    <source>
        <dbReference type="ARBA" id="ARBA00022468"/>
    </source>
</evidence>
<dbReference type="SMART" id="SM00673">
    <property type="entry name" value="CARP"/>
    <property type="match status" value="2"/>
</dbReference>
<evidence type="ECO:0000256" key="9">
    <source>
        <dbReference type="ARBA" id="ARBA00023136"/>
    </source>
</evidence>
<evidence type="ECO:0000259" key="14">
    <source>
        <dbReference type="PROSITE" id="PS51329"/>
    </source>
</evidence>
<name>A0A068WVR4_ECHGR</name>
<evidence type="ECO:0000256" key="1">
    <source>
        <dbReference type="ARBA" id="ARBA00004342"/>
    </source>
</evidence>
<evidence type="ECO:0000313" key="15">
    <source>
        <dbReference type="EMBL" id="CDS22587.1"/>
    </source>
</evidence>
<organism evidence="15">
    <name type="scientific">Echinococcus granulosus</name>
    <name type="common">Hydatid tapeworm</name>
    <dbReference type="NCBI Taxonomy" id="6210"/>
    <lineage>
        <taxon>Eukaryota</taxon>
        <taxon>Metazoa</taxon>
        <taxon>Spiralia</taxon>
        <taxon>Lophotrochozoa</taxon>
        <taxon>Platyhelminthes</taxon>
        <taxon>Cestoda</taxon>
        <taxon>Eucestoda</taxon>
        <taxon>Cyclophyllidea</taxon>
        <taxon>Taeniidae</taxon>
        <taxon>Echinococcus</taxon>
        <taxon>Echinococcus granulosus group</taxon>
    </lineage>
</organism>
<proteinExistence type="inferred from homology"/>
<accession>A0A068WVR4</accession>
<evidence type="ECO:0000256" key="5">
    <source>
        <dbReference type="ARBA" id="ARBA00022475"/>
    </source>
</evidence>
<evidence type="ECO:0000256" key="8">
    <source>
        <dbReference type="ARBA" id="ARBA00023134"/>
    </source>
</evidence>
<feature type="binding site" evidence="13">
    <location>
        <begin position="82"/>
        <end position="85"/>
    </location>
    <ligand>
        <name>GTP</name>
        <dbReference type="ChEBI" id="CHEBI:37565"/>
    </ligand>
</feature>
<reference evidence="15" key="2">
    <citation type="submission" date="2014-06" db="EMBL/GenBank/DDBJ databases">
        <authorList>
            <person name="Aslett M."/>
        </authorList>
    </citation>
    <scope>NUCLEOTIDE SEQUENCE</scope>
</reference>
<feature type="domain" description="C-CAP/cofactor C-like" evidence="14">
    <location>
        <begin position="1"/>
        <end position="146"/>
    </location>
</feature>
<dbReference type="InterPro" id="IPR012945">
    <property type="entry name" value="Tubulin-bd_cofactor_C_dom"/>
</dbReference>
<dbReference type="WBParaSite" id="EgrG_001174400">
    <property type="protein sequence ID" value="EgrG_001174400"/>
    <property type="gene ID" value="EgrG_001174400"/>
</dbReference>
<sequence>MLSSIDSNDHQWEKRKVVNPELYLISDQTGAVCGRLPGENSYVFVYDYVNTVTIDDCSNCTIIFGPIQTRFCENCTILTACQQFRVRDSKSIIAFIASVSEPIIETSSLILFAPFQLFYPELQDQFRAAGLNLFNCSYSSIHDFSARSTSPANYAFLPLSDDISKHIRLPKDLEAEISSGDNTVRIKAGEVLQRLKSVHASLDADLSTVPITYAGLLIDGNVDGEFALVGLFYHHFVERHAREVIKTLSTRSVYLVRTRSLQYSREDITRIFGDSTLASHSLLGPMITLQFQGPTGEVGRLCQAVVSDLVRRESIKPTTLIHVTQDSLTASRQADMLAHFPVLRS</sequence>
<dbReference type="AlphaFoldDB" id="A0A068WVR4"/>
<dbReference type="PIRSF" id="PIRSF037947">
    <property type="entry name" value="Protein_XRP2"/>
    <property type="match status" value="1"/>
</dbReference>
<evidence type="ECO:0000256" key="13">
    <source>
        <dbReference type="PIRSR" id="PIRSR037947-1"/>
    </source>
</evidence>
<dbReference type="InterPro" id="IPR006599">
    <property type="entry name" value="CARP_motif"/>
</dbReference>
<dbReference type="InterPro" id="IPR016098">
    <property type="entry name" value="CAP/MinC_C"/>
</dbReference>
<comment type="subcellular location">
    <subcellularLocation>
        <location evidence="1">Cell membrane</location>
        <topology evidence="1">Lipid-anchor</topology>
        <orientation evidence="1">Cytoplasmic side</orientation>
    </subcellularLocation>
</comment>
<protein>
    <recommendedName>
        <fullName evidence="3 12">Protein XRP2</fullName>
    </recommendedName>
</protein>
<dbReference type="GO" id="GO:0005929">
    <property type="term" value="C:cilium"/>
    <property type="evidence" value="ECO:0007669"/>
    <property type="project" value="TreeGrafter"/>
</dbReference>
<evidence type="ECO:0000256" key="2">
    <source>
        <dbReference type="ARBA" id="ARBA00008848"/>
    </source>
</evidence>
<evidence type="ECO:0000256" key="10">
    <source>
        <dbReference type="ARBA" id="ARBA00023139"/>
    </source>
</evidence>
<evidence type="ECO:0000256" key="11">
    <source>
        <dbReference type="ARBA" id="ARBA00023288"/>
    </source>
</evidence>
<dbReference type="Pfam" id="PF07986">
    <property type="entry name" value="TBCC"/>
    <property type="match status" value="1"/>
</dbReference>
<dbReference type="PANTHER" id="PTHR15440">
    <property type="entry name" value="XRP2 PROTEIN"/>
    <property type="match status" value="1"/>
</dbReference>
<dbReference type="PANTHER" id="PTHR15440:SF0">
    <property type="entry name" value="PROTEIN XRP2"/>
    <property type="match status" value="1"/>
</dbReference>
<dbReference type="EMBL" id="LK028587">
    <property type="protein sequence ID" value="CDS22587.1"/>
    <property type="molecule type" value="Genomic_DNA"/>
</dbReference>
<dbReference type="Gene3D" id="2.160.20.70">
    <property type="match status" value="1"/>
</dbReference>
<dbReference type="Proteomes" id="UP000492820">
    <property type="component" value="Unassembled WGS sequence"/>
</dbReference>
<gene>
    <name evidence="15" type="ORF">EgrG_001174400</name>
</gene>
<evidence type="ECO:0000256" key="7">
    <source>
        <dbReference type="ARBA" id="ARBA00022741"/>
    </source>
</evidence>
<dbReference type="InterPro" id="IPR036850">
    <property type="entry name" value="NDK-like_dom_sf"/>
</dbReference>
<evidence type="ECO:0000313" key="17">
    <source>
        <dbReference type="WBParaSite" id="EgrG_001174400"/>
    </source>
</evidence>
<keyword evidence="5" id="KW-1003">Cell membrane</keyword>
<keyword evidence="11" id="KW-0449">Lipoprotein</keyword>
<keyword evidence="4 12" id="KW-0343">GTPase activation</keyword>
<keyword evidence="6" id="KW-0519">Myristate</keyword>
<keyword evidence="9" id="KW-0472">Membrane</keyword>
<comment type="similarity">
    <text evidence="2 12">Belongs to the TBCC family.</text>
</comment>
<reference evidence="15 16" key="1">
    <citation type="journal article" date="2013" name="Nature">
        <title>The genomes of four tapeworm species reveal adaptations to parasitism.</title>
        <authorList>
            <person name="Tsai I.J."/>
            <person name="Zarowiecki M."/>
            <person name="Holroyd N."/>
            <person name="Garciarrubio A."/>
            <person name="Sanchez-Flores A."/>
            <person name="Brooks K.L."/>
            <person name="Tracey A."/>
            <person name="Bobes R.J."/>
            <person name="Fragoso G."/>
            <person name="Sciutto E."/>
            <person name="Aslett M."/>
            <person name="Beasley H."/>
            <person name="Bennett H.M."/>
            <person name="Cai J."/>
            <person name="Camicia F."/>
            <person name="Clark R."/>
            <person name="Cucher M."/>
            <person name="De Silva N."/>
            <person name="Day T.A."/>
            <person name="Deplazes P."/>
            <person name="Estrada K."/>
            <person name="Fernandez C."/>
            <person name="Holland P.W."/>
            <person name="Hou J."/>
            <person name="Hu S."/>
            <person name="Huckvale T."/>
            <person name="Hung S.S."/>
            <person name="Kamenetzky L."/>
            <person name="Keane J.A."/>
            <person name="Kiss F."/>
            <person name="Koziol U."/>
            <person name="Lambert O."/>
            <person name="Liu K."/>
            <person name="Luo X."/>
            <person name="Luo Y."/>
            <person name="Macchiaroli N."/>
            <person name="Nichol S."/>
            <person name="Paps J."/>
            <person name="Parkinson J."/>
            <person name="Pouchkina-Stantcheva N."/>
            <person name="Riddiford N."/>
            <person name="Rosenzvit M."/>
            <person name="Salinas G."/>
            <person name="Wasmuth J.D."/>
            <person name="Zamanian M."/>
            <person name="Zheng Y."/>
            <person name="Cai X."/>
            <person name="Soberon X."/>
            <person name="Olson P.D."/>
            <person name="Laclette J.P."/>
            <person name="Brehm K."/>
            <person name="Berriman M."/>
            <person name="Garciarrubio A."/>
            <person name="Bobes R.J."/>
            <person name="Fragoso G."/>
            <person name="Sanchez-Flores A."/>
            <person name="Estrada K."/>
            <person name="Cevallos M.A."/>
            <person name="Morett E."/>
            <person name="Gonzalez V."/>
            <person name="Portillo T."/>
            <person name="Ochoa-Leyva A."/>
            <person name="Jose M.V."/>
            <person name="Sciutto E."/>
            <person name="Landa A."/>
            <person name="Jimenez L."/>
            <person name="Valdes V."/>
            <person name="Carrero J.C."/>
            <person name="Larralde C."/>
            <person name="Morales-Montor J."/>
            <person name="Limon-Lason J."/>
            <person name="Soberon X."/>
            <person name="Laclette J.P."/>
        </authorList>
    </citation>
    <scope>NUCLEOTIDE SEQUENCE [LARGE SCALE GENOMIC DNA]</scope>
</reference>
<dbReference type="Gene3D" id="3.30.70.141">
    <property type="entry name" value="Nucleoside diphosphate kinase-like domain"/>
    <property type="match status" value="1"/>
</dbReference>
<dbReference type="InterPro" id="IPR017901">
    <property type="entry name" value="C-CAP_CF_C-like"/>
</dbReference>
<evidence type="ECO:0000313" key="16">
    <source>
        <dbReference type="Proteomes" id="UP000492820"/>
    </source>
</evidence>
<dbReference type="OrthoDB" id="9999371at2759"/>
<evidence type="ECO:0000256" key="12">
    <source>
        <dbReference type="PIRNR" id="PIRNR037947"/>
    </source>
</evidence>
<keyword evidence="8 12" id="KW-0342">GTP-binding</keyword>
<dbReference type="InterPro" id="IPR039093">
    <property type="entry name" value="XRP2"/>
</dbReference>
<keyword evidence="7 12" id="KW-0547">Nucleotide-binding</keyword>
<dbReference type="GO" id="GO:0005525">
    <property type="term" value="F:GTP binding"/>
    <property type="evidence" value="ECO:0007669"/>
    <property type="project" value="UniProtKB-UniRule"/>
</dbReference>
<dbReference type="GO" id="GO:0005096">
    <property type="term" value="F:GTPase activator activity"/>
    <property type="evidence" value="ECO:0007669"/>
    <property type="project" value="UniProtKB-UniRule"/>
</dbReference>
<keyword evidence="10" id="KW-0564">Palmitate</keyword>
<evidence type="ECO:0000256" key="6">
    <source>
        <dbReference type="ARBA" id="ARBA00022707"/>
    </source>
</evidence>
<reference evidence="17" key="3">
    <citation type="submission" date="2020-10" db="UniProtKB">
        <authorList>
            <consortium name="WormBaseParasite"/>
        </authorList>
    </citation>
    <scope>IDENTIFICATION</scope>
</reference>
<evidence type="ECO:0000256" key="3">
    <source>
        <dbReference type="ARBA" id="ARBA00015771"/>
    </source>
</evidence>
<dbReference type="PROSITE" id="PS51329">
    <property type="entry name" value="C_CAP_COFACTOR_C"/>
    <property type="match status" value="1"/>
</dbReference>